<comment type="subcellular location">
    <subcellularLocation>
        <location evidence="1">Cell outer membrane</location>
        <topology evidence="1">Multi-pass membrane protein</topology>
    </subcellularLocation>
</comment>
<comment type="caution">
    <text evidence="19">The sequence shown here is derived from an EMBL/GenBank/DDBJ whole genome shotgun (WGS) entry which is preliminary data.</text>
</comment>
<dbReference type="InterPro" id="IPR054765">
    <property type="entry name" value="SLBB_dom"/>
</dbReference>
<evidence type="ECO:0000256" key="9">
    <source>
        <dbReference type="ARBA" id="ARBA00023065"/>
    </source>
</evidence>
<evidence type="ECO:0000256" key="14">
    <source>
        <dbReference type="ARBA" id="ARBA00023288"/>
    </source>
</evidence>
<keyword evidence="4" id="KW-1134">Transmembrane beta strand</keyword>
<feature type="domain" description="Soluble ligand binding" evidence="17">
    <location>
        <begin position="194"/>
        <end position="247"/>
    </location>
</feature>
<dbReference type="PANTHER" id="PTHR33619">
    <property type="entry name" value="POLYSACCHARIDE EXPORT PROTEIN GFCE-RELATED"/>
    <property type="match status" value="1"/>
</dbReference>
<dbReference type="GO" id="GO:0015288">
    <property type="term" value="F:porin activity"/>
    <property type="evidence" value="ECO:0007669"/>
    <property type="project" value="UniProtKB-KW"/>
</dbReference>
<evidence type="ECO:0000259" key="18">
    <source>
        <dbReference type="Pfam" id="PF22461"/>
    </source>
</evidence>
<evidence type="ECO:0000256" key="15">
    <source>
        <dbReference type="SAM" id="SignalP"/>
    </source>
</evidence>
<keyword evidence="14" id="KW-0449">Lipoprotein</keyword>
<feature type="chain" id="PRO_5038013363" evidence="15">
    <location>
        <begin position="26"/>
        <end position="268"/>
    </location>
</feature>
<accession>A0A944H911</accession>
<evidence type="ECO:0000256" key="10">
    <source>
        <dbReference type="ARBA" id="ARBA00023114"/>
    </source>
</evidence>
<sequence>MPIRHLFKSLLCLLMFVGALGSAQAADAEYVLGPGDIIRITVFQNPDLTTEARVSENGAITFPLVGNVDVGGLTVPAAESRIAEQLRSGGFVLQPQIGILPLQIRGNQVAVLGQVNRPGRYPLETFNMRLSDMLAMAGGIAATGADELVLIGVRKGKIERTQIDVPALFMKGDLAKDVIVSGGDVIYVHRAPTFYIYGEVNRPGAFRLERGMTVMQGLATGGGVTIRGTTRGMQIHRRAEDGKQQVIEPQLDQELAPNDVIFVKESLF</sequence>
<dbReference type="InterPro" id="IPR017478">
    <property type="entry name" value="Polysacc_export_EpsE"/>
</dbReference>
<evidence type="ECO:0000256" key="1">
    <source>
        <dbReference type="ARBA" id="ARBA00004571"/>
    </source>
</evidence>
<dbReference type="AlphaFoldDB" id="A0A944H911"/>
<dbReference type="InterPro" id="IPR003715">
    <property type="entry name" value="Poly_export_N"/>
</dbReference>
<feature type="domain" description="Polysaccharide export protein N-terminal" evidence="16">
    <location>
        <begin position="25"/>
        <end position="97"/>
    </location>
</feature>
<evidence type="ECO:0000256" key="11">
    <source>
        <dbReference type="ARBA" id="ARBA00023136"/>
    </source>
</evidence>
<organism evidence="19 20">
    <name type="scientific">Denitromonas iodatirespirans</name>
    <dbReference type="NCBI Taxonomy" id="2795389"/>
    <lineage>
        <taxon>Bacteria</taxon>
        <taxon>Pseudomonadati</taxon>
        <taxon>Pseudomonadota</taxon>
        <taxon>Betaproteobacteria</taxon>
        <taxon>Rhodocyclales</taxon>
        <taxon>Zoogloeaceae</taxon>
        <taxon>Denitromonas</taxon>
    </lineage>
</organism>
<keyword evidence="7 15" id="KW-0732">Signal</keyword>
<name>A0A944H911_DENI1</name>
<evidence type="ECO:0000256" key="6">
    <source>
        <dbReference type="ARBA" id="ARBA00022692"/>
    </source>
</evidence>
<evidence type="ECO:0000256" key="2">
    <source>
        <dbReference type="ARBA" id="ARBA00009450"/>
    </source>
</evidence>
<dbReference type="RefSeq" id="WP_214362721.1">
    <property type="nucleotide sequence ID" value="NZ_JAEKFT010000020.1"/>
</dbReference>
<dbReference type="Proteomes" id="UP000694660">
    <property type="component" value="Unassembled WGS sequence"/>
</dbReference>
<keyword evidence="10" id="KW-0626">Porin</keyword>
<keyword evidence="8" id="KW-0625">Polysaccharide transport</keyword>
<dbReference type="Gene3D" id="3.30.1950.10">
    <property type="entry name" value="wza like domain"/>
    <property type="match status" value="1"/>
</dbReference>
<evidence type="ECO:0000256" key="12">
    <source>
        <dbReference type="ARBA" id="ARBA00023139"/>
    </source>
</evidence>
<gene>
    <name evidence="19" type="primary">epsE</name>
    <name evidence="19" type="ORF">I8J34_16430</name>
</gene>
<dbReference type="Pfam" id="PF10531">
    <property type="entry name" value="SLBB"/>
    <property type="match status" value="1"/>
</dbReference>
<dbReference type="PANTHER" id="PTHR33619:SF3">
    <property type="entry name" value="POLYSACCHARIDE EXPORT PROTEIN GFCE-RELATED"/>
    <property type="match status" value="1"/>
</dbReference>
<dbReference type="InterPro" id="IPR049712">
    <property type="entry name" value="Poly_export"/>
</dbReference>
<keyword evidence="11" id="KW-0472">Membrane</keyword>
<evidence type="ECO:0000259" key="16">
    <source>
        <dbReference type="Pfam" id="PF02563"/>
    </source>
</evidence>
<evidence type="ECO:0000313" key="20">
    <source>
        <dbReference type="Proteomes" id="UP000694660"/>
    </source>
</evidence>
<reference evidence="20" key="1">
    <citation type="journal article" date="2022" name="ISME J.">
        <title>Genetic and phylogenetic analysis of dissimilatory iodate-reducing bacteria identifies potential niches across the world's oceans.</title>
        <authorList>
            <person name="Reyes-Umana V."/>
            <person name="Henning Z."/>
            <person name="Lee K."/>
            <person name="Barnum T.P."/>
            <person name="Coates J.D."/>
        </authorList>
    </citation>
    <scope>NUCLEOTIDE SEQUENCE [LARGE SCALE GENOMIC DNA]</scope>
    <source>
        <strain evidence="20">IR12</strain>
    </source>
</reference>
<dbReference type="EMBL" id="JAEKFT010000020">
    <property type="protein sequence ID" value="MBT0962769.1"/>
    <property type="molecule type" value="Genomic_DNA"/>
</dbReference>
<keyword evidence="13" id="KW-0998">Cell outer membrane</keyword>
<dbReference type="InterPro" id="IPR019554">
    <property type="entry name" value="Soluble_ligand-bd"/>
</dbReference>
<feature type="signal peptide" evidence="15">
    <location>
        <begin position="1"/>
        <end position="25"/>
    </location>
</feature>
<protein>
    <submittedName>
        <fullName evidence="19">Polysaccharide export protein EpsE</fullName>
    </submittedName>
</protein>
<evidence type="ECO:0000256" key="3">
    <source>
        <dbReference type="ARBA" id="ARBA00022448"/>
    </source>
</evidence>
<keyword evidence="3" id="KW-0813">Transport</keyword>
<evidence type="ECO:0000256" key="5">
    <source>
        <dbReference type="ARBA" id="ARBA00022597"/>
    </source>
</evidence>
<evidence type="ECO:0000256" key="13">
    <source>
        <dbReference type="ARBA" id="ARBA00023237"/>
    </source>
</evidence>
<keyword evidence="9" id="KW-0406">Ion transport</keyword>
<keyword evidence="6" id="KW-0812">Transmembrane</keyword>
<dbReference type="Gene3D" id="3.10.560.10">
    <property type="entry name" value="Outer membrane lipoprotein wza domain like"/>
    <property type="match status" value="2"/>
</dbReference>
<proteinExistence type="inferred from homology"/>
<dbReference type="GO" id="GO:0015159">
    <property type="term" value="F:polysaccharide transmembrane transporter activity"/>
    <property type="evidence" value="ECO:0007669"/>
    <property type="project" value="InterPro"/>
</dbReference>
<feature type="domain" description="SLBB" evidence="18">
    <location>
        <begin position="108"/>
        <end position="188"/>
    </location>
</feature>
<keyword evidence="20" id="KW-1185">Reference proteome</keyword>
<evidence type="ECO:0000256" key="8">
    <source>
        <dbReference type="ARBA" id="ARBA00023047"/>
    </source>
</evidence>
<evidence type="ECO:0000259" key="17">
    <source>
        <dbReference type="Pfam" id="PF10531"/>
    </source>
</evidence>
<evidence type="ECO:0000256" key="4">
    <source>
        <dbReference type="ARBA" id="ARBA00022452"/>
    </source>
</evidence>
<evidence type="ECO:0000313" key="19">
    <source>
        <dbReference type="EMBL" id="MBT0962769.1"/>
    </source>
</evidence>
<keyword evidence="12" id="KW-0564">Palmitate</keyword>
<dbReference type="Pfam" id="PF22461">
    <property type="entry name" value="SLBB_2"/>
    <property type="match status" value="1"/>
</dbReference>
<dbReference type="GO" id="GO:0009279">
    <property type="term" value="C:cell outer membrane"/>
    <property type="evidence" value="ECO:0007669"/>
    <property type="project" value="UniProtKB-SubCell"/>
</dbReference>
<keyword evidence="5" id="KW-0762">Sugar transport</keyword>
<evidence type="ECO:0000256" key="7">
    <source>
        <dbReference type="ARBA" id="ARBA00022729"/>
    </source>
</evidence>
<dbReference type="Pfam" id="PF02563">
    <property type="entry name" value="Poly_export"/>
    <property type="match status" value="1"/>
</dbReference>
<dbReference type="NCBIfam" id="TIGR03028">
    <property type="entry name" value="EpsE"/>
    <property type="match status" value="1"/>
</dbReference>
<dbReference type="GO" id="GO:0006811">
    <property type="term" value="P:monoatomic ion transport"/>
    <property type="evidence" value="ECO:0007669"/>
    <property type="project" value="UniProtKB-KW"/>
</dbReference>
<dbReference type="GO" id="GO:0046930">
    <property type="term" value="C:pore complex"/>
    <property type="evidence" value="ECO:0007669"/>
    <property type="project" value="UniProtKB-KW"/>
</dbReference>
<comment type="similarity">
    <text evidence="2">Belongs to the BexD/CtrA/VexA family.</text>
</comment>